<comment type="caution">
    <text evidence="2">The sequence shown here is derived from an EMBL/GenBank/DDBJ whole genome shotgun (WGS) entry which is preliminary data.</text>
</comment>
<evidence type="ECO:0000313" key="3">
    <source>
        <dbReference type="Proteomes" id="UP001159427"/>
    </source>
</evidence>
<name>A0ABN8RM76_9CNID</name>
<feature type="compositionally biased region" description="Acidic residues" evidence="1">
    <location>
        <begin position="24"/>
        <end position="34"/>
    </location>
</feature>
<feature type="non-terminal residue" evidence="2">
    <location>
        <position position="1"/>
    </location>
</feature>
<evidence type="ECO:0000256" key="1">
    <source>
        <dbReference type="SAM" id="MobiDB-lite"/>
    </source>
</evidence>
<accession>A0ABN8RM76</accession>
<dbReference type="Proteomes" id="UP001159427">
    <property type="component" value="Unassembled WGS sequence"/>
</dbReference>
<organism evidence="2 3">
    <name type="scientific">Porites evermanni</name>
    <dbReference type="NCBI Taxonomy" id="104178"/>
    <lineage>
        <taxon>Eukaryota</taxon>
        <taxon>Metazoa</taxon>
        <taxon>Cnidaria</taxon>
        <taxon>Anthozoa</taxon>
        <taxon>Hexacorallia</taxon>
        <taxon>Scleractinia</taxon>
        <taxon>Fungiina</taxon>
        <taxon>Poritidae</taxon>
        <taxon>Porites</taxon>
    </lineage>
</organism>
<evidence type="ECO:0000313" key="2">
    <source>
        <dbReference type="EMBL" id="CAH3179417.1"/>
    </source>
</evidence>
<keyword evidence="3" id="KW-1185">Reference proteome</keyword>
<gene>
    <name evidence="2" type="ORF">PEVE_00012371</name>
</gene>
<dbReference type="EMBL" id="CALNXI010001907">
    <property type="protein sequence ID" value="CAH3179417.1"/>
    <property type="molecule type" value="Genomic_DNA"/>
</dbReference>
<reference evidence="2 3" key="1">
    <citation type="submission" date="2022-05" db="EMBL/GenBank/DDBJ databases">
        <authorList>
            <consortium name="Genoscope - CEA"/>
            <person name="William W."/>
        </authorList>
    </citation>
    <scope>NUCLEOTIDE SEQUENCE [LARGE SCALE GENOMIC DNA]</scope>
</reference>
<proteinExistence type="predicted"/>
<sequence>SASSEEKSSGGSTSSAESGGGDTDILEELDEDDDHGNTTDLELCSSESPIPCSQLSDVALNNVHASWSLQVNQMIVKRVFSRVLKRDEIVEVLKNKFSVAQKNITGLTPTQLMSVLANKLVKHRYCNVEEGEIKNLKEDITVVKEIEL</sequence>
<protein>
    <submittedName>
        <fullName evidence="2">Uncharacterized protein</fullName>
    </submittedName>
</protein>
<feature type="region of interest" description="Disordered" evidence="1">
    <location>
        <begin position="1"/>
        <end position="43"/>
    </location>
</feature>